<feature type="region of interest" description="Disordered" evidence="1">
    <location>
        <begin position="272"/>
        <end position="301"/>
    </location>
</feature>
<sequence length="906" mass="101994">MEFSKSNAIEAERIPGDVDNASNPSIPCPSITNKRTLEVAFPNTVPHRDAKRARSQPPLCTPPEQREDTNVTRSENGVAPNDGDSATLSSDSLATDVVEPGLSLNTAPINETLTIDNNNHVSTTYPTPTTNQAQTDIPIDPVLFQQSLTTAPGAGDGTTVSGKSSVMEQIDSAAPAEADTKEEASNTESEIIRQGVDFACEELKHFLEQSRNIILNHVYLTKQNTTDSIFGESAAVIIVHEIMESMAIVALPKLRADVKELFFPSKDDWITPDEDIRTTVGPNPPLDDAGDTSSVSADPNQRHPIAIPLTARCNDYQNVSTQTESIAIDSPSMTHESSTPDPGCFDDTELWKRELESIRRLRPLVTGHYTTVNVPLRETVEKDVPEKKKTKKEVTIKTKLPARYPLRSMVNTRRNISNDIHSVINVSDTDDDDVNLLHPRESCHVGGGNISSYDASKDNYSSEDDFATSNVQETQRLTWRPRDTDPSNEKIRSMDGALDEEERVLDENDLAERARYLNQPIFPMQQYDSNTNGAGDYDGRYPLNYNSKTEVFGWGDAPVHPTVDCRSRISAERERSRSVEHHQGRLTERHAHLVSRDHSPRYPGGTSPLQTRREDSERHRIKPIAQGNLFKSGKLRYVRDSPENITFYGFSPNRKLNREIEDVLRYQDRLNEVGEVPGPESSLRFKLNKYVHDTGSGGIALEQEIKRVIEDSFYACETLDEEQALQNTWTKQPKGLYKGFPLVEDIEFVSIRNQAKPDGDCYWRSLAYILHGNAARWNMIKADHLTYMQHVLGDKTHPRHELYTKLNAQFFQTQGGGWKNGEPYSTHQFKANIWQLLHLPHSWTPGVMQQITADLYNIHLITFTYIPAKNLCSEVSIRGAYNSRHVFILFTDNSHFQPLTVNEYLS</sequence>
<dbReference type="VEuPathDB" id="FungiDB:F4678DRAFT_486064"/>
<reference evidence="2" key="1">
    <citation type="submission" date="2022-07" db="EMBL/GenBank/DDBJ databases">
        <title>Genome Sequence of Xylaria arbuscula.</title>
        <authorList>
            <person name="Buettner E."/>
        </authorList>
    </citation>
    <scope>NUCLEOTIDE SEQUENCE</scope>
    <source>
        <strain evidence="2">VT107</strain>
    </source>
</reference>
<dbReference type="AlphaFoldDB" id="A0A9W8NE38"/>
<evidence type="ECO:0000313" key="2">
    <source>
        <dbReference type="EMBL" id="KAJ3571171.1"/>
    </source>
</evidence>
<feature type="region of interest" description="Disordered" evidence="1">
    <location>
        <begin position="478"/>
        <end position="503"/>
    </location>
</feature>
<feature type="compositionally biased region" description="Basic and acidic residues" evidence="1">
    <location>
        <begin position="573"/>
        <end position="600"/>
    </location>
</feature>
<feature type="compositionally biased region" description="Basic and acidic residues" evidence="1">
    <location>
        <begin position="480"/>
        <end position="493"/>
    </location>
</feature>
<evidence type="ECO:0000256" key="1">
    <source>
        <dbReference type="SAM" id="MobiDB-lite"/>
    </source>
</evidence>
<dbReference type="CDD" id="cd22744">
    <property type="entry name" value="OTU"/>
    <property type="match status" value="1"/>
</dbReference>
<proteinExistence type="predicted"/>
<feature type="region of interest" description="Disordered" evidence="1">
    <location>
        <begin position="1"/>
        <end position="31"/>
    </location>
</feature>
<dbReference type="EMBL" id="JANPWZ010000865">
    <property type="protein sequence ID" value="KAJ3571171.1"/>
    <property type="molecule type" value="Genomic_DNA"/>
</dbReference>
<protein>
    <recommendedName>
        <fullName evidence="4">OTU domain-containing protein</fullName>
    </recommendedName>
</protein>
<keyword evidence="3" id="KW-1185">Reference proteome</keyword>
<comment type="caution">
    <text evidence="2">The sequence shown here is derived from an EMBL/GenBank/DDBJ whole genome shotgun (WGS) entry which is preliminary data.</text>
</comment>
<gene>
    <name evidence="2" type="ORF">NPX13_g5472</name>
</gene>
<evidence type="ECO:0000313" key="3">
    <source>
        <dbReference type="Proteomes" id="UP001148614"/>
    </source>
</evidence>
<feature type="region of interest" description="Disordered" evidence="1">
    <location>
        <begin position="43"/>
        <end position="90"/>
    </location>
</feature>
<dbReference type="Proteomes" id="UP001148614">
    <property type="component" value="Unassembled WGS sequence"/>
</dbReference>
<accession>A0A9W8NE38</accession>
<organism evidence="2 3">
    <name type="scientific">Xylaria arbuscula</name>
    <dbReference type="NCBI Taxonomy" id="114810"/>
    <lineage>
        <taxon>Eukaryota</taxon>
        <taxon>Fungi</taxon>
        <taxon>Dikarya</taxon>
        <taxon>Ascomycota</taxon>
        <taxon>Pezizomycotina</taxon>
        <taxon>Sordariomycetes</taxon>
        <taxon>Xylariomycetidae</taxon>
        <taxon>Xylariales</taxon>
        <taxon>Xylariaceae</taxon>
        <taxon>Xylaria</taxon>
    </lineage>
</organism>
<dbReference type="Gene3D" id="3.90.70.80">
    <property type="match status" value="1"/>
</dbReference>
<feature type="compositionally biased region" description="Polar residues" evidence="1">
    <location>
        <begin position="20"/>
        <end position="31"/>
    </location>
</feature>
<name>A0A9W8NE38_9PEZI</name>
<feature type="region of interest" description="Disordered" evidence="1">
    <location>
        <begin position="169"/>
        <end position="188"/>
    </location>
</feature>
<feature type="region of interest" description="Disordered" evidence="1">
    <location>
        <begin position="573"/>
        <end position="617"/>
    </location>
</feature>
<evidence type="ECO:0008006" key="4">
    <source>
        <dbReference type="Google" id="ProtNLM"/>
    </source>
</evidence>